<evidence type="ECO:0000259" key="6">
    <source>
        <dbReference type="PROSITE" id="PS51336"/>
    </source>
</evidence>
<dbReference type="PROSITE" id="PS51336">
    <property type="entry name" value="DM10"/>
    <property type="match status" value="1"/>
</dbReference>
<evidence type="ECO:0000256" key="4">
    <source>
        <dbReference type="ARBA" id="ARBA00023212"/>
    </source>
</evidence>
<organism evidence="7 8">
    <name type="scientific">Eumeta variegata</name>
    <name type="common">Bagworm moth</name>
    <name type="synonym">Eumeta japonica</name>
    <dbReference type="NCBI Taxonomy" id="151549"/>
    <lineage>
        <taxon>Eukaryota</taxon>
        <taxon>Metazoa</taxon>
        <taxon>Ecdysozoa</taxon>
        <taxon>Arthropoda</taxon>
        <taxon>Hexapoda</taxon>
        <taxon>Insecta</taxon>
        <taxon>Pterygota</taxon>
        <taxon>Neoptera</taxon>
        <taxon>Endopterygota</taxon>
        <taxon>Lepidoptera</taxon>
        <taxon>Glossata</taxon>
        <taxon>Ditrysia</taxon>
        <taxon>Tineoidea</taxon>
        <taxon>Psychidae</taxon>
        <taxon>Oiketicinae</taxon>
        <taxon>Eumeta</taxon>
    </lineage>
</organism>
<evidence type="ECO:0000313" key="8">
    <source>
        <dbReference type="Proteomes" id="UP000299102"/>
    </source>
</evidence>
<dbReference type="PANTHER" id="PTHR12086:SF9">
    <property type="entry name" value="EF-HAND DOMAIN-CONTAINING PROTEIN 1"/>
    <property type="match status" value="1"/>
</dbReference>
<dbReference type="InterPro" id="IPR040193">
    <property type="entry name" value="EFHC1/EFHC2/EFHB"/>
</dbReference>
<dbReference type="PANTHER" id="PTHR12086">
    <property type="entry name" value="EF-HAND DOMAIN C-TERMINAL CONTAINING PROTEIN"/>
    <property type="match status" value="1"/>
</dbReference>
<evidence type="ECO:0000256" key="2">
    <source>
        <dbReference type="ARBA" id="ARBA00022490"/>
    </source>
</evidence>
<dbReference type="Gene3D" id="2.30.29.170">
    <property type="match status" value="1"/>
</dbReference>
<sequence>MKDAKQSSAALVLYFCRSYDPSMTYGRVRQPAAPAVVPHWVHYDKRCLRFKAFMRQSVFENPDESYRTRFFDIFYFLEDDTMLVIEPRVKVRWTR</sequence>
<keyword evidence="2" id="KW-0963">Cytoplasm</keyword>
<dbReference type="STRING" id="151549.A0A4C1Y1Z3"/>
<dbReference type="Proteomes" id="UP000299102">
    <property type="component" value="Unassembled WGS sequence"/>
</dbReference>
<keyword evidence="5" id="KW-0966">Cell projection</keyword>
<dbReference type="GO" id="GO:0000281">
    <property type="term" value="P:mitotic cytokinesis"/>
    <property type="evidence" value="ECO:0007669"/>
    <property type="project" value="TreeGrafter"/>
</dbReference>
<keyword evidence="4" id="KW-0206">Cytoskeleton</keyword>
<evidence type="ECO:0000313" key="7">
    <source>
        <dbReference type="EMBL" id="GBP70241.1"/>
    </source>
</evidence>
<dbReference type="GO" id="GO:0060285">
    <property type="term" value="P:cilium-dependent cell motility"/>
    <property type="evidence" value="ECO:0007669"/>
    <property type="project" value="TreeGrafter"/>
</dbReference>
<accession>A0A4C1Y1Z3</accession>
<evidence type="ECO:0000256" key="5">
    <source>
        <dbReference type="ARBA" id="ARBA00023273"/>
    </source>
</evidence>
<feature type="domain" description="DM10" evidence="6">
    <location>
        <begin position="44"/>
        <end position="95"/>
    </location>
</feature>
<name>A0A4C1Y1Z3_EUMVA</name>
<dbReference type="EMBL" id="BGZK01001067">
    <property type="protein sequence ID" value="GBP70241.1"/>
    <property type="molecule type" value="Genomic_DNA"/>
</dbReference>
<dbReference type="Pfam" id="PF06565">
    <property type="entry name" value="DM10_dom"/>
    <property type="match status" value="1"/>
</dbReference>
<evidence type="ECO:0000256" key="1">
    <source>
        <dbReference type="ARBA" id="ARBA00004430"/>
    </source>
</evidence>
<dbReference type="InterPro" id="IPR006602">
    <property type="entry name" value="DM10_dom"/>
</dbReference>
<comment type="subcellular location">
    <subcellularLocation>
        <location evidence="1">Cytoplasm</location>
        <location evidence="1">Cytoskeleton</location>
        <location evidence="1">Cilium axoneme</location>
    </subcellularLocation>
</comment>
<dbReference type="GO" id="GO:0005930">
    <property type="term" value="C:axoneme"/>
    <property type="evidence" value="ECO:0007669"/>
    <property type="project" value="UniProtKB-SubCell"/>
</dbReference>
<reference evidence="7 8" key="1">
    <citation type="journal article" date="2019" name="Commun. Biol.">
        <title>The bagworm genome reveals a unique fibroin gene that provides high tensile strength.</title>
        <authorList>
            <person name="Kono N."/>
            <person name="Nakamura H."/>
            <person name="Ohtoshi R."/>
            <person name="Tomita M."/>
            <person name="Numata K."/>
            <person name="Arakawa K."/>
        </authorList>
    </citation>
    <scope>NUCLEOTIDE SEQUENCE [LARGE SCALE GENOMIC DNA]</scope>
</reference>
<comment type="caution">
    <text evidence="7">The sequence shown here is derived from an EMBL/GenBank/DDBJ whole genome shotgun (WGS) entry which is preliminary data.</text>
</comment>
<gene>
    <name evidence="7" type="primary">Efhc1</name>
    <name evidence="7" type="ORF">EVAR_7508_1</name>
</gene>
<dbReference type="OrthoDB" id="10255210at2759"/>
<evidence type="ECO:0000256" key="3">
    <source>
        <dbReference type="ARBA" id="ARBA00022737"/>
    </source>
</evidence>
<dbReference type="GO" id="GO:0072686">
    <property type="term" value="C:mitotic spindle"/>
    <property type="evidence" value="ECO:0007669"/>
    <property type="project" value="TreeGrafter"/>
</dbReference>
<protein>
    <submittedName>
        <fullName evidence="7">EF-hand domain-containing protein 1</fullName>
    </submittedName>
</protein>
<dbReference type="AlphaFoldDB" id="A0A4C1Y1Z3"/>
<keyword evidence="3" id="KW-0677">Repeat</keyword>
<dbReference type="GO" id="GO:0007052">
    <property type="term" value="P:mitotic spindle organization"/>
    <property type="evidence" value="ECO:0007669"/>
    <property type="project" value="TreeGrafter"/>
</dbReference>
<dbReference type="GO" id="GO:0043014">
    <property type="term" value="F:alpha-tubulin binding"/>
    <property type="evidence" value="ECO:0007669"/>
    <property type="project" value="TreeGrafter"/>
</dbReference>
<proteinExistence type="predicted"/>
<keyword evidence="8" id="KW-1185">Reference proteome</keyword>